<sequence>MGGELLPLEKWVDVVDAWKDAARSGLVVSAFPGVKSEALFTQTDFKAVELDSPLFRWAADGAEQENWMERYGRAIVESLKEEWDILVLPSHQEVRDFLVSEGIPFLLLYPAEGYKEVWKLRLEAQGYEGRVVSTVMENWEDWIRGCRAQQGCQHFVLSADEATEHGYS</sequence>
<dbReference type="EMBL" id="CAUWAG010000020">
    <property type="protein sequence ID" value="CAJ2512971.1"/>
    <property type="molecule type" value="Genomic_DNA"/>
</dbReference>
<dbReference type="EMBL" id="CAUWAG010000012">
    <property type="protein sequence ID" value="CAJ2508654.1"/>
    <property type="molecule type" value="Genomic_DNA"/>
</dbReference>
<dbReference type="AlphaFoldDB" id="A0AAI8VRW7"/>
<organism evidence="2 3">
    <name type="scientific">Anthostomella pinea</name>
    <dbReference type="NCBI Taxonomy" id="933095"/>
    <lineage>
        <taxon>Eukaryota</taxon>
        <taxon>Fungi</taxon>
        <taxon>Dikarya</taxon>
        <taxon>Ascomycota</taxon>
        <taxon>Pezizomycotina</taxon>
        <taxon>Sordariomycetes</taxon>
        <taxon>Xylariomycetidae</taxon>
        <taxon>Xylariales</taxon>
        <taxon>Xylariaceae</taxon>
        <taxon>Anthostomella</taxon>
    </lineage>
</organism>
<gene>
    <name evidence="2" type="ORF">KHLLAP_LOCUS13439</name>
    <name evidence="1" type="ORF">KHLLAP_LOCUS9122</name>
</gene>
<reference evidence="2" key="1">
    <citation type="submission" date="2023-10" db="EMBL/GenBank/DDBJ databases">
        <authorList>
            <person name="Hackl T."/>
        </authorList>
    </citation>
    <scope>NUCLEOTIDE SEQUENCE</scope>
</reference>
<proteinExistence type="predicted"/>
<comment type="caution">
    <text evidence="2">The sequence shown here is derived from an EMBL/GenBank/DDBJ whole genome shotgun (WGS) entry which is preliminary data.</text>
</comment>
<evidence type="ECO:0000313" key="3">
    <source>
        <dbReference type="Proteomes" id="UP001295740"/>
    </source>
</evidence>
<dbReference type="Proteomes" id="UP001295740">
    <property type="component" value="Unassembled WGS sequence"/>
</dbReference>
<protein>
    <submittedName>
        <fullName evidence="2">Uu.00g010900.m01.CDS01</fullName>
    </submittedName>
    <submittedName>
        <fullName evidence="1">Uu.00g136800.m01.CDS01</fullName>
    </submittedName>
</protein>
<keyword evidence="3" id="KW-1185">Reference proteome</keyword>
<accession>A0AAI8VRW7</accession>
<evidence type="ECO:0000313" key="1">
    <source>
        <dbReference type="EMBL" id="CAJ2508654.1"/>
    </source>
</evidence>
<evidence type="ECO:0000313" key="2">
    <source>
        <dbReference type="EMBL" id="CAJ2512971.1"/>
    </source>
</evidence>
<name>A0AAI8VRW7_9PEZI</name>